<evidence type="ECO:0000313" key="2">
    <source>
        <dbReference type="EMBL" id="MDF2260692.1"/>
    </source>
</evidence>
<dbReference type="Pfam" id="PF03358">
    <property type="entry name" value="FMN_red"/>
    <property type="match status" value="1"/>
</dbReference>
<evidence type="ECO:0000259" key="1">
    <source>
        <dbReference type="PROSITE" id="PS50902"/>
    </source>
</evidence>
<dbReference type="PROSITE" id="PS50902">
    <property type="entry name" value="FLAVODOXIN_LIKE"/>
    <property type="match status" value="1"/>
</dbReference>
<feature type="domain" description="Flavodoxin-like" evidence="1">
    <location>
        <begin position="4"/>
        <end position="199"/>
    </location>
</feature>
<dbReference type="PANTHER" id="PTHR30546">
    <property type="entry name" value="FLAVODOXIN-RELATED PROTEIN WRBA-RELATED"/>
    <property type="match status" value="1"/>
</dbReference>
<dbReference type="InterPro" id="IPR008254">
    <property type="entry name" value="Flavodoxin/NO_synth"/>
</dbReference>
<dbReference type="PANTHER" id="PTHR30546:SF23">
    <property type="entry name" value="FLAVOPROTEIN-LIKE PROTEIN YCP4-RELATED"/>
    <property type="match status" value="1"/>
</dbReference>
<proteinExistence type="predicted"/>
<dbReference type="Proteomes" id="UP001220022">
    <property type="component" value="Unassembled WGS sequence"/>
</dbReference>
<gene>
    <name evidence="2" type="ORF">P2L57_34765</name>
</gene>
<dbReference type="EMBL" id="JARHTQ010000038">
    <property type="protein sequence ID" value="MDF2260692.1"/>
    <property type="molecule type" value="Genomic_DNA"/>
</dbReference>
<organism evidence="2 3">
    <name type="scientific">Streptantibioticus ferralitis</name>
    <dbReference type="NCBI Taxonomy" id="236510"/>
    <lineage>
        <taxon>Bacteria</taxon>
        <taxon>Bacillati</taxon>
        <taxon>Actinomycetota</taxon>
        <taxon>Actinomycetes</taxon>
        <taxon>Kitasatosporales</taxon>
        <taxon>Streptomycetaceae</taxon>
        <taxon>Streptantibioticus</taxon>
    </lineage>
</organism>
<accession>A0ABT5ZA27</accession>
<comment type="caution">
    <text evidence="2">The sequence shown here is derived from an EMBL/GenBank/DDBJ whole genome shotgun (WGS) entry which is preliminary data.</text>
</comment>
<protein>
    <submittedName>
        <fullName evidence="2">NAD(P)H-dependent oxidoreductase</fullName>
    </submittedName>
</protein>
<sequence length="205" mass="21255">MTNVAVIYYSSTGSTYKLAEAAAAAAQKAGGEVRLRKIAELDPQAAASTRDGAAEHRAATADVPEATPEDLEWADAILLGTPVHFGLPAPQLMHFINGTSALSIPGRLLDKAVSAFASGSANQGGQVSAILALHNAICHWGSVIVPTGSTDPVLYEPNNGNPYGVSSTTKNETGYVHDENLAAIDFQTRRTMEIAAAIARGAEAV</sequence>
<dbReference type="SUPFAM" id="SSF52218">
    <property type="entry name" value="Flavoproteins"/>
    <property type="match status" value="1"/>
</dbReference>
<name>A0ABT5ZA27_9ACTN</name>
<dbReference type="Gene3D" id="3.40.50.360">
    <property type="match status" value="1"/>
</dbReference>
<evidence type="ECO:0000313" key="3">
    <source>
        <dbReference type="Proteomes" id="UP001220022"/>
    </source>
</evidence>
<dbReference type="RefSeq" id="WP_275821573.1">
    <property type="nucleotide sequence ID" value="NZ_BAAANM010000024.1"/>
</dbReference>
<reference evidence="2 3" key="1">
    <citation type="submission" date="2023-03" db="EMBL/GenBank/DDBJ databases">
        <title>Draft genome sequence of type strain Streptomyces ferralitis JCM 14344.</title>
        <authorList>
            <person name="Klaysubun C."/>
            <person name="Duangmal K."/>
        </authorList>
    </citation>
    <scope>NUCLEOTIDE SEQUENCE [LARGE SCALE GENOMIC DNA]</scope>
    <source>
        <strain evidence="2 3">JCM 14344</strain>
    </source>
</reference>
<keyword evidence="3" id="KW-1185">Reference proteome</keyword>
<dbReference type="InterPro" id="IPR005025">
    <property type="entry name" value="FMN_Rdtase-like_dom"/>
</dbReference>
<dbReference type="InterPro" id="IPR029039">
    <property type="entry name" value="Flavoprotein-like_sf"/>
</dbReference>